<evidence type="ECO:0000256" key="2">
    <source>
        <dbReference type="ARBA" id="ARBA00007400"/>
    </source>
</evidence>
<evidence type="ECO:0000256" key="5">
    <source>
        <dbReference type="ARBA" id="ARBA00022989"/>
    </source>
</evidence>
<feature type="transmembrane region" description="Helical" evidence="7">
    <location>
        <begin position="226"/>
        <end position="245"/>
    </location>
</feature>
<dbReference type="RefSeq" id="WP_200391555.1">
    <property type="nucleotide sequence ID" value="NZ_JAENIO010000018.1"/>
</dbReference>
<dbReference type="Pfam" id="PF07786">
    <property type="entry name" value="HGSNAT_cat"/>
    <property type="match status" value="1"/>
</dbReference>
<feature type="transmembrane region" description="Helical" evidence="7">
    <location>
        <begin position="150"/>
        <end position="169"/>
    </location>
</feature>
<evidence type="ECO:0000313" key="9">
    <source>
        <dbReference type="EMBL" id="MBK1834121.1"/>
    </source>
</evidence>
<dbReference type="Proteomes" id="UP000604083">
    <property type="component" value="Unassembled WGS sequence"/>
</dbReference>
<proteinExistence type="inferred from homology"/>
<sequence length="371" mass="41181">MSEGRKERIVFIDLLRGYAILMMLQGHTIGVVLREELQNNRYPAHFVWWYLKGLTAPTFFTAAGLIFAYLLLRSAEQGGDRIGKGLKRGLQLMVLGWVLRISPDFVKDLFAGEWSRVLAILGKSYVFHSIGIAIILLILLWLLCRPRGKIFALAVLLLGQLILLFGPWAETWAPESGGGRVLGTFFSRQYAAFPLLPYLGYAFTGAGLGAWAWVSKWYRSPRAFGVLIAAGALTMALSGPLHEGAKLIMEGLFSLSPEAAVYGRHWRTGEVLVLTGLIGLLSLWLTKKEKLESRPVQWVTRCGQETLTIFFLHHIVVYSGIFGFGLSSTLRHALGVPGSLLTAGLVWAGFILLAMNLTALRKKFPPLRLLR</sequence>
<dbReference type="PANTHER" id="PTHR40074">
    <property type="entry name" value="O-ACETYLTRANSFERASE WECH"/>
    <property type="match status" value="1"/>
</dbReference>
<feature type="transmembrane region" description="Helical" evidence="7">
    <location>
        <begin position="307"/>
        <end position="326"/>
    </location>
</feature>
<dbReference type="GO" id="GO:0009246">
    <property type="term" value="P:enterobacterial common antigen biosynthetic process"/>
    <property type="evidence" value="ECO:0007669"/>
    <property type="project" value="TreeGrafter"/>
</dbReference>
<feature type="domain" description="Heparan-alpha-glucosaminide N-acetyltransferase catalytic" evidence="8">
    <location>
        <begin position="8"/>
        <end position="215"/>
    </location>
</feature>
<evidence type="ECO:0000259" key="8">
    <source>
        <dbReference type="Pfam" id="PF07786"/>
    </source>
</evidence>
<evidence type="ECO:0000313" key="10">
    <source>
        <dbReference type="Proteomes" id="UP000604083"/>
    </source>
</evidence>
<dbReference type="AlphaFoldDB" id="A0A934VMI3"/>
<name>A0A934VMI3_9BACT</name>
<dbReference type="InterPro" id="IPR012429">
    <property type="entry name" value="HGSNAT_cat"/>
</dbReference>
<feature type="transmembrane region" description="Helical" evidence="7">
    <location>
        <begin position="265"/>
        <end position="286"/>
    </location>
</feature>
<accession>A0A934VMI3</accession>
<comment type="subcellular location">
    <subcellularLocation>
        <location evidence="1">Cell membrane</location>
        <topology evidence="1">Multi-pass membrane protein</topology>
    </subcellularLocation>
</comment>
<evidence type="ECO:0000256" key="4">
    <source>
        <dbReference type="ARBA" id="ARBA00022692"/>
    </source>
</evidence>
<feature type="transmembrane region" description="Helical" evidence="7">
    <location>
        <begin position="125"/>
        <end position="143"/>
    </location>
</feature>
<dbReference type="GO" id="GO:0005886">
    <property type="term" value="C:plasma membrane"/>
    <property type="evidence" value="ECO:0007669"/>
    <property type="project" value="UniProtKB-SubCell"/>
</dbReference>
<evidence type="ECO:0000256" key="1">
    <source>
        <dbReference type="ARBA" id="ARBA00004651"/>
    </source>
</evidence>
<feature type="transmembrane region" description="Helical" evidence="7">
    <location>
        <begin position="189"/>
        <end position="214"/>
    </location>
</feature>
<feature type="transmembrane region" description="Helical" evidence="7">
    <location>
        <begin position="338"/>
        <end position="360"/>
    </location>
</feature>
<protein>
    <submittedName>
        <fullName evidence="9">DUF1624 domain-containing protein</fullName>
    </submittedName>
</protein>
<dbReference type="GO" id="GO:0016413">
    <property type="term" value="F:O-acetyltransferase activity"/>
    <property type="evidence" value="ECO:0007669"/>
    <property type="project" value="TreeGrafter"/>
</dbReference>
<keyword evidence="4 7" id="KW-0812">Transmembrane</keyword>
<dbReference type="EMBL" id="JAENIO010000018">
    <property type="protein sequence ID" value="MBK1834121.1"/>
    <property type="molecule type" value="Genomic_DNA"/>
</dbReference>
<organism evidence="9 10">
    <name type="scientific">Roseibacillus ishigakijimensis</name>
    <dbReference type="NCBI Taxonomy" id="454146"/>
    <lineage>
        <taxon>Bacteria</taxon>
        <taxon>Pseudomonadati</taxon>
        <taxon>Verrucomicrobiota</taxon>
        <taxon>Verrucomicrobiia</taxon>
        <taxon>Verrucomicrobiales</taxon>
        <taxon>Verrucomicrobiaceae</taxon>
        <taxon>Roseibacillus</taxon>
    </lineage>
</organism>
<evidence type="ECO:0000256" key="7">
    <source>
        <dbReference type="SAM" id="Phobius"/>
    </source>
</evidence>
<feature type="transmembrane region" description="Helical" evidence="7">
    <location>
        <begin position="53"/>
        <end position="72"/>
    </location>
</feature>
<gene>
    <name evidence="9" type="ORF">JIN78_08615</name>
</gene>
<keyword evidence="3" id="KW-1003">Cell membrane</keyword>
<evidence type="ECO:0000256" key="3">
    <source>
        <dbReference type="ARBA" id="ARBA00022475"/>
    </source>
</evidence>
<evidence type="ECO:0000256" key="6">
    <source>
        <dbReference type="ARBA" id="ARBA00023136"/>
    </source>
</evidence>
<keyword evidence="6 7" id="KW-0472">Membrane</keyword>
<comment type="similarity">
    <text evidence="2">Belongs to the acyltransferase 3 family.</text>
</comment>
<comment type="caution">
    <text evidence="9">The sequence shown here is derived from an EMBL/GenBank/DDBJ whole genome shotgun (WGS) entry which is preliminary data.</text>
</comment>
<reference evidence="9" key="1">
    <citation type="submission" date="2021-01" db="EMBL/GenBank/DDBJ databases">
        <title>Modified the classification status of verrucomicrobia.</title>
        <authorList>
            <person name="Feng X."/>
        </authorList>
    </citation>
    <scope>NUCLEOTIDE SEQUENCE</scope>
    <source>
        <strain evidence="9">KCTC 12986</strain>
    </source>
</reference>
<dbReference type="PANTHER" id="PTHR40074:SF2">
    <property type="entry name" value="O-ACETYLTRANSFERASE WECH"/>
    <property type="match status" value="1"/>
</dbReference>
<keyword evidence="10" id="KW-1185">Reference proteome</keyword>
<keyword evidence="5 7" id="KW-1133">Transmembrane helix</keyword>